<dbReference type="RefSeq" id="WP_203752333.1">
    <property type="nucleotide sequence ID" value="NZ_BONF01000035.1"/>
</dbReference>
<dbReference type="AlphaFoldDB" id="A0A8J3JPC4"/>
<gene>
    <name evidence="1" type="ORF">Cba03nite_56270</name>
</gene>
<reference evidence="1 2" key="1">
    <citation type="submission" date="2021-01" db="EMBL/GenBank/DDBJ databases">
        <title>Whole genome shotgun sequence of Catellatospora bangladeshensis NBRC 107357.</title>
        <authorList>
            <person name="Komaki H."/>
            <person name="Tamura T."/>
        </authorList>
    </citation>
    <scope>NUCLEOTIDE SEQUENCE [LARGE SCALE GENOMIC DNA]</scope>
    <source>
        <strain evidence="1 2">NBRC 107357</strain>
    </source>
</reference>
<dbReference type="Proteomes" id="UP000601223">
    <property type="component" value="Unassembled WGS sequence"/>
</dbReference>
<sequence length="519" mass="56053">MSAREWRLPEAAVDGQTYFAHALSLAALHGPGPWPDGGAPLPDARPRDPHRFTMSDTVLDGVRTQHAGVGADAGAAELTEILRAALDGSPSADLLRRLHDVSARVDPLAVADGLTQDLAGRPPDRVRELGRWLAENGVRRGPVALGIVLIGLAGEKRDADLLLRLGALETLTLYAVVALLRTQPHPDRAVYVLARRVGGWGRIHAVQRLRSTRRPEIKAWLLREGYRNSIMDEYLAYTAATTGDLAGALAADEIDDELLRGAGGILYALCLGGPAEGMDDYPDGAVAVERYLRHVAARPPDLVRTAITATLRDHAASAGDAWSPADAARLHDLAAELCARPDWRAVVVAALSGEDPAVFQVALWPARLLGIPFVTQVMAQLRRGPYDSRLWYQLVTGAGDIDEVLRLAEELLPLADLATGPALDLLFGSAEPEDALDMIVSRLDGHPGKGWPLIRAALANRSIRNRNMALNALEAWPVDLITPEMARALATAAGCEPDREVRRRMNTLRRGWPSGLARR</sequence>
<protein>
    <submittedName>
        <fullName evidence="1">Uncharacterized protein</fullName>
    </submittedName>
</protein>
<dbReference type="EMBL" id="BONF01000035">
    <property type="protein sequence ID" value="GIF84278.1"/>
    <property type="molecule type" value="Genomic_DNA"/>
</dbReference>
<name>A0A8J3JPC4_9ACTN</name>
<proteinExistence type="predicted"/>
<accession>A0A8J3JPC4</accession>
<keyword evidence="2" id="KW-1185">Reference proteome</keyword>
<comment type="caution">
    <text evidence="1">The sequence shown here is derived from an EMBL/GenBank/DDBJ whole genome shotgun (WGS) entry which is preliminary data.</text>
</comment>
<evidence type="ECO:0000313" key="2">
    <source>
        <dbReference type="Proteomes" id="UP000601223"/>
    </source>
</evidence>
<evidence type="ECO:0000313" key="1">
    <source>
        <dbReference type="EMBL" id="GIF84278.1"/>
    </source>
</evidence>
<organism evidence="1 2">
    <name type="scientific">Catellatospora bangladeshensis</name>
    <dbReference type="NCBI Taxonomy" id="310355"/>
    <lineage>
        <taxon>Bacteria</taxon>
        <taxon>Bacillati</taxon>
        <taxon>Actinomycetota</taxon>
        <taxon>Actinomycetes</taxon>
        <taxon>Micromonosporales</taxon>
        <taxon>Micromonosporaceae</taxon>
        <taxon>Catellatospora</taxon>
    </lineage>
</organism>